<dbReference type="Gene3D" id="1.10.287.1080">
    <property type="entry name" value="MazG-like"/>
    <property type="match status" value="1"/>
</dbReference>
<keyword evidence="10 16" id="KW-0028">Amino-acid biosynthesis</keyword>
<evidence type="ECO:0000256" key="6">
    <source>
        <dbReference type="ARBA" id="ARBA00007731"/>
    </source>
</evidence>
<dbReference type="Gene3D" id="3.20.20.70">
    <property type="entry name" value="Aldolase class I"/>
    <property type="match status" value="1"/>
</dbReference>
<feature type="region of interest" description="Phosphoribosyl-ATP pyrophosphohydrolase" evidence="16">
    <location>
        <begin position="341"/>
        <end position="427"/>
    </location>
</feature>
<protein>
    <recommendedName>
        <fullName evidence="16">Histidine biosynthesis bifunctional protein HisIE</fullName>
    </recommendedName>
    <domain>
        <recommendedName>
            <fullName evidence="16">Phosphoribosyl-AMP cyclohydrolase</fullName>
            <shortName evidence="16">PRA-CH</shortName>
            <ecNumber evidence="16">3.5.4.19</ecNumber>
        </recommendedName>
    </domain>
    <domain>
        <recommendedName>
            <fullName evidence="16">Phosphoribosyl-ATP pyrophosphatase</fullName>
            <shortName evidence="16">PRA-PH</shortName>
            <ecNumber evidence="16">3.6.1.31</ecNumber>
        </recommendedName>
    </domain>
</protein>
<dbReference type="InterPro" id="IPR038019">
    <property type="entry name" value="PRib_AMP_CycHydrolase_sf"/>
</dbReference>
<dbReference type="InterPro" id="IPR006062">
    <property type="entry name" value="His_biosynth"/>
</dbReference>
<feature type="region of interest" description="Phosphoribosyl-AMP cyclohydrolase" evidence="16">
    <location>
        <begin position="1"/>
        <end position="340"/>
    </location>
</feature>
<dbReference type="CDD" id="cd11534">
    <property type="entry name" value="NTP-PPase_HisIE_like"/>
    <property type="match status" value="1"/>
</dbReference>
<dbReference type="NCBIfam" id="NF000768">
    <property type="entry name" value="PRK00051.1"/>
    <property type="match status" value="1"/>
</dbReference>
<dbReference type="InterPro" id="IPR026660">
    <property type="entry name" value="PRA-CH"/>
</dbReference>
<evidence type="ECO:0000256" key="5">
    <source>
        <dbReference type="ARBA" id="ARBA00005204"/>
    </source>
</evidence>
<dbReference type="InterPro" id="IPR002496">
    <property type="entry name" value="PRib_AMP_CycHydrolase_dom"/>
</dbReference>
<evidence type="ECO:0000256" key="1">
    <source>
        <dbReference type="ARBA" id="ARBA00000024"/>
    </source>
</evidence>
<dbReference type="Gene3D" id="3.10.20.810">
    <property type="entry name" value="Phosphoribosyl-AMP cyclohydrolase"/>
    <property type="match status" value="1"/>
</dbReference>
<comment type="catalytic activity">
    <reaction evidence="1 16">
        <text>1-(5-phospho-beta-D-ribosyl)-5'-AMP + H2O = 1-(5-phospho-beta-D-ribosyl)-5-[(5-phospho-beta-D-ribosylamino)methylideneamino]imidazole-4-carboxamide</text>
        <dbReference type="Rhea" id="RHEA:20049"/>
        <dbReference type="ChEBI" id="CHEBI:15377"/>
        <dbReference type="ChEBI" id="CHEBI:58435"/>
        <dbReference type="ChEBI" id="CHEBI:59457"/>
        <dbReference type="EC" id="3.5.4.19"/>
    </reaction>
</comment>
<dbReference type="NCBIfam" id="TIGR03188">
    <property type="entry name" value="histidine_hisI"/>
    <property type="match status" value="1"/>
</dbReference>
<dbReference type="HAMAP" id="MF_01021">
    <property type="entry name" value="HisI"/>
    <property type="match status" value="1"/>
</dbReference>
<comment type="similarity">
    <text evidence="8 17">Belongs to the HisA/HisF family.</text>
</comment>
<dbReference type="HAMAP" id="MF_01019">
    <property type="entry name" value="HisIE"/>
    <property type="match status" value="1"/>
</dbReference>
<dbReference type="EC" id="3.5.4.19" evidence="16"/>
<sequence>MDHKNMVATIYLKDGVALKSPEQPEEQMDVLTLARLYNDSGVDKIICFDLSNDDEEHEKNILAIRQINRNIEIKTCGGGNIKRLEDVKKLLYAGCVEVVLNGSKPETGELLQEASKRFGPEKMLVSLSTMDFLFKTRDFLKENVHELVILNPDMLPGLENETDIPYIAQVDTYDYIRVCELLQSSQIRGISGAFINDPDTDIMQIKGALADAGIKMDNFAPALSWSDLKPNEQGLIPVIVQDYRTDEVLMLAYMNEEAFDTTIRIGKMTYYSRSRQELWTKGMTSGHIQYLKSLTADCDYDTILAKVSQVGGIACHTGNPTCFFNDIVKKEYSEKNPLKIFEDVYDIILDRKAHPKEGSYTNYLFDKGIDKILKKVGEEATEIVIAAKNPDNEEIKYEISDFLYHVMVLMAEKGVTWEDITGELSQR</sequence>
<dbReference type="PANTHER" id="PTHR42945:SF1">
    <property type="entry name" value="HISTIDINE BIOSYNTHESIS BIFUNCTIONAL PROTEIN HIS7"/>
    <property type="match status" value="1"/>
</dbReference>
<dbReference type="SUPFAM" id="SSF51366">
    <property type="entry name" value="Ribulose-phoshate binding barrel"/>
    <property type="match status" value="1"/>
</dbReference>
<dbReference type="InterPro" id="IPR008179">
    <property type="entry name" value="HisE"/>
</dbReference>
<dbReference type="FunFam" id="3.10.20.810:FF:000001">
    <property type="entry name" value="Histidine biosynthesis bifunctional protein HisIE"/>
    <property type="match status" value="1"/>
</dbReference>
<comment type="subcellular location">
    <subcellularLocation>
        <location evidence="3 16">Cytoplasm</location>
    </subcellularLocation>
</comment>
<evidence type="ECO:0000256" key="9">
    <source>
        <dbReference type="ARBA" id="ARBA00022490"/>
    </source>
</evidence>
<evidence type="ECO:0000256" key="14">
    <source>
        <dbReference type="ARBA" id="ARBA00023102"/>
    </source>
</evidence>
<comment type="pathway">
    <text evidence="4 16">Amino-acid biosynthesis; L-histidine biosynthesis; L-histidine from 5-phospho-alpha-D-ribose 1-diphosphate: step 3/9.</text>
</comment>
<dbReference type="Pfam" id="PF00977">
    <property type="entry name" value="His_biosynth"/>
    <property type="match status" value="1"/>
</dbReference>
<name>A0A9D1JC89_9FIRM</name>
<keyword evidence="14 16" id="KW-0368">Histidine biosynthesis</keyword>
<comment type="similarity">
    <text evidence="6 16">In the C-terminal section; belongs to the PRA-PH family.</text>
</comment>
<dbReference type="HAMAP" id="MF_01020">
    <property type="entry name" value="HisE"/>
    <property type="match status" value="1"/>
</dbReference>
<comment type="catalytic activity">
    <reaction evidence="2 16">
        <text>1-(5-phospho-beta-D-ribosyl)-ATP + H2O = 1-(5-phospho-beta-D-ribosyl)-5'-AMP + diphosphate + H(+)</text>
        <dbReference type="Rhea" id="RHEA:22828"/>
        <dbReference type="ChEBI" id="CHEBI:15377"/>
        <dbReference type="ChEBI" id="CHEBI:15378"/>
        <dbReference type="ChEBI" id="CHEBI:33019"/>
        <dbReference type="ChEBI" id="CHEBI:59457"/>
        <dbReference type="ChEBI" id="CHEBI:73183"/>
        <dbReference type="EC" id="3.6.1.31"/>
    </reaction>
</comment>
<accession>A0A9D1JC89</accession>
<keyword evidence="15 16" id="KW-0511">Multifunctional enzyme</keyword>
<comment type="pathway">
    <text evidence="5 16">Amino-acid biosynthesis; L-histidine biosynthesis; L-histidine from 5-phospho-alpha-D-ribose 1-diphosphate: step 2/9.</text>
</comment>
<evidence type="ECO:0000256" key="15">
    <source>
        <dbReference type="ARBA" id="ARBA00023268"/>
    </source>
</evidence>
<dbReference type="Proteomes" id="UP000823912">
    <property type="component" value="Unassembled WGS sequence"/>
</dbReference>
<evidence type="ECO:0000313" key="19">
    <source>
        <dbReference type="EMBL" id="HIR71854.1"/>
    </source>
</evidence>
<evidence type="ECO:0000256" key="11">
    <source>
        <dbReference type="ARBA" id="ARBA00022741"/>
    </source>
</evidence>
<evidence type="ECO:0000259" key="18">
    <source>
        <dbReference type="Pfam" id="PF01502"/>
    </source>
</evidence>
<comment type="caution">
    <text evidence="19">The sequence shown here is derived from an EMBL/GenBank/DDBJ whole genome shotgun (WGS) entry which is preliminary data.</text>
</comment>
<dbReference type="InterPro" id="IPR013785">
    <property type="entry name" value="Aldolase_TIM"/>
</dbReference>
<dbReference type="GO" id="GO:0004636">
    <property type="term" value="F:phosphoribosyl-ATP diphosphatase activity"/>
    <property type="evidence" value="ECO:0007669"/>
    <property type="project" value="UniProtKB-UniRule"/>
</dbReference>
<keyword evidence="13 16" id="KW-0067">ATP-binding</keyword>
<evidence type="ECO:0000256" key="4">
    <source>
        <dbReference type="ARBA" id="ARBA00005169"/>
    </source>
</evidence>
<evidence type="ECO:0000256" key="7">
    <source>
        <dbReference type="ARBA" id="ARBA00008299"/>
    </source>
</evidence>
<evidence type="ECO:0000256" key="2">
    <source>
        <dbReference type="ARBA" id="ARBA00001460"/>
    </source>
</evidence>
<keyword evidence="11 16" id="KW-0547">Nucleotide-binding</keyword>
<reference evidence="19" key="2">
    <citation type="journal article" date="2021" name="PeerJ">
        <title>Extensive microbial diversity within the chicken gut microbiome revealed by metagenomics and culture.</title>
        <authorList>
            <person name="Gilroy R."/>
            <person name="Ravi A."/>
            <person name="Getino M."/>
            <person name="Pursley I."/>
            <person name="Horton D.L."/>
            <person name="Alikhan N.F."/>
            <person name="Baker D."/>
            <person name="Gharbi K."/>
            <person name="Hall N."/>
            <person name="Watson M."/>
            <person name="Adriaenssens E.M."/>
            <person name="Foster-Nyarko E."/>
            <person name="Jarju S."/>
            <person name="Secka A."/>
            <person name="Antonio M."/>
            <person name="Oren A."/>
            <person name="Chaudhuri R.R."/>
            <person name="La Ragione R."/>
            <person name="Hildebrand F."/>
            <person name="Pallen M.J."/>
        </authorList>
    </citation>
    <scope>NUCLEOTIDE SEQUENCE</scope>
    <source>
        <strain evidence="19">ChiSjej5B23-6657</strain>
    </source>
</reference>
<dbReference type="GO" id="GO:0004635">
    <property type="term" value="F:phosphoribosyl-AMP cyclohydrolase activity"/>
    <property type="evidence" value="ECO:0007669"/>
    <property type="project" value="UniProtKB-UniRule"/>
</dbReference>
<evidence type="ECO:0000256" key="17">
    <source>
        <dbReference type="RuleBase" id="RU003657"/>
    </source>
</evidence>
<dbReference type="GO" id="GO:0000105">
    <property type="term" value="P:L-histidine biosynthetic process"/>
    <property type="evidence" value="ECO:0007669"/>
    <property type="project" value="UniProtKB-UniRule"/>
</dbReference>
<dbReference type="SUPFAM" id="SSF101386">
    <property type="entry name" value="all-alpha NTP pyrophosphatases"/>
    <property type="match status" value="1"/>
</dbReference>
<keyword evidence="12 16" id="KW-0378">Hydrolase</keyword>
<dbReference type="InterPro" id="IPR011060">
    <property type="entry name" value="RibuloseP-bd_barrel"/>
</dbReference>
<proteinExistence type="inferred from homology"/>
<dbReference type="SUPFAM" id="SSF141734">
    <property type="entry name" value="HisI-like"/>
    <property type="match status" value="1"/>
</dbReference>
<dbReference type="AlphaFoldDB" id="A0A9D1JC89"/>
<dbReference type="NCBIfam" id="NF002747">
    <property type="entry name" value="PRK02759.1"/>
    <property type="match status" value="1"/>
</dbReference>
<evidence type="ECO:0000256" key="13">
    <source>
        <dbReference type="ARBA" id="ARBA00022840"/>
    </source>
</evidence>
<dbReference type="InterPro" id="IPR021130">
    <property type="entry name" value="PRib-ATP_PPHydrolase-like"/>
</dbReference>
<evidence type="ECO:0000256" key="8">
    <source>
        <dbReference type="ARBA" id="ARBA00009667"/>
    </source>
</evidence>
<gene>
    <name evidence="16" type="primary">hisI</name>
    <name evidence="16" type="synonym">hisIE</name>
    <name evidence="19" type="ORF">IAA55_11330</name>
</gene>
<dbReference type="GO" id="GO:0005737">
    <property type="term" value="C:cytoplasm"/>
    <property type="evidence" value="ECO:0007669"/>
    <property type="project" value="UniProtKB-SubCell"/>
</dbReference>
<comment type="similarity">
    <text evidence="7 16">In the N-terminal section; belongs to the PRA-CH family.</text>
</comment>
<evidence type="ECO:0000313" key="20">
    <source>
        <dbReference type="Proteomes" id="UP000823912"/>
    </source>
</evidence>
<organism evidence="19 20">
    <name type="scientific">Candidatus Pullilachnospira gallistercoris</name>
    <dbReference type="NCBI Taxonomy" id="2840911"/>
    <lineage>
        <taxon>Bacteria</taxon>
        <taxon>Bacillati</taxon>
        <taxon>Bacillota</taxon>
        <taxon>Clostridia</taxon>
        <taxon>Lachnospirales</taxon>
        <taxon>Lachnospiraceae</taxon>
        <taxon>Lachnospiraceae incertae sedis</taxon>
        <taxon>Candidatus Pullilachnospira</taxon>
    </lineage>
</organism>
<dbReference type="Pfam" id="PF01503">
    <property type="entry name" value="PRA-PH"/>
    <property type="match status" value="1"/>
</dbReference>
<evidence type="ECO:0000256" key="3">
    <source>
        <dbReference type="ARBA" id="ARBA00004496"/>
    </source>
</evidence>
<dbReference type="GO" id="GO:0005524">
    <property type="term" value="F:ATP binding"/>
    <property type="evidence" value="ECO:0007669"/>
    <property type="project" value="UniProtKB-KW"/>
</dbReference>
<dbReference type="Pfam" id="PF01502">
    <property type="entry name" value="PRA-CH"/>
    <property type="match status" value="1"/>
</dbReference>
<dbReference type="InterPro" id="IPR023019">
    <property type="entry name" value="His_synth_HisIE"/>
</dbReference>
<dbReference type="EMBL" id="DVHM01000189">
    <property type="protein sequence ID" value="HIR71854.1"/>
    <property type="molecule type" value="Genomic_DNA"/>
</dbReference>
<dbReference type="PANTHER" id="PTHR42945">
    <property type="entry name" value="HISTIDINE BIOSYNTHESIS BIFUNCTIONAL PROTEIN"/>
    <property type="match status" value="1"/>
</dbReference>
<reference evidence="19" key="1">
    <citation type="submission" date="2020-10" db="EMBL/GenBank/DDBJ databases">
        <authorList>
            <person name="Gilroy R."/>
        </authorList>
    </citation>
    <scope>NUCLEOTIDE SEQUENCE</scope>
    <source>
        <strain evidence="19">ChiSjej5B23-6657</strain>
    </source>
</reference>
<evidence type="ECO:0000256" key="16">
    <source>
        <dbReference type="HAMAP-Rule" id="MF_01019"/>
    </source>
</evidence>
<evidence type="ECO:0000256" key="10">
    <source>
        <dbReference type="ARBA" id="ARBA00022605"/>
    </source>
</evidence>
<evidence type="ECO:0000256" key="12">
    <source>
        <dbReference type="ARBA" id="ARBA00022801"/>
    </source>
</evidence>
<dbReference type="EC" id="3.6.1.31" evidence="16"/>
<keyword evidence="9 16" id="KW-0963">Cytoplasm</keyword>
<feature type="domain" description="Phosphoribosyl-AMP cyclohydrolase" evidence="18">
    <location>
        <begin position="250"/>
        <end position="324"/>
    </location>
</feature>